<dbReference type="EMBL" id="CAGS01000075">
    <property type="protein sequence ID" value="CCF82923.1"/>
    <property type="molecule type" value="Genomic_DNA"/>
</dbReference>
<protein>
    <submittedName>
        <fullName evidence="1">Uncharacterized protein</fullName>
    </submittedName>
</protein>
<evidence type="ECO:0000313" key="1">
    <source>
        <dbReference type="EMBL" id="CCF82923.1"/>
    </source>
</evidence>
<dbReference type="AlphaFoldDB" id="I4EE11"/>
<accession>I4EE11</accession>
<sequence length="98" mass="11196">MAQTEVSTPAQYRWAMLEALGKLKGHYHFELAKAREWYECQDRELEAYHRGKARGLLFAIETIEATEADLREAGVPLLEDDVVLTSLHSHDERRVGVA</sequence>
<dbReference type="Proteomes" id="UP000004221">
    <property type="component" value="Unassembled WGS sequence"/>
</dbReference>
<dbReference type="RefSeq" id="WP_008475474.1">
    <property type="nucleotide sequence ID" value="NZ_CAGS01000075.1"/>
</dbReference>
<comment type="caution">
    <text evidence="1">The sequence shown here is derived from an EMBL/GenBank/DDBJ whole genome shotgun (WGS) entry which is preliminary data.</text>
</comment>
<gene>
    <name evidence="1" type="ORF">NITHO_1660016</name>
</gene>
<organism evidence="1 2">
    <name type="scientific">Nitrolancea hollandica Lb</name>
    <dbReference type="NCBI Taxonomy" id="1129897"/>
    <lineage>
        <taxon>Bacteria</taxon>
        <taxon>Pseudomonadati</taxon>
        <taxon>Thermomicrobiota</taxon>
        <taxon>Thermomicrobia</taxon>
        <taxon>Sphaerobacterales</taxon>
        <taxon>Sphaerobacterineae</taxon>
        <taxon>Sphaerobacteraceae</taxon>
        <taxon>Nitrolancea</taxon>
    </lineage>
</organism>
<keyword evidence="2" id="KW-1185">Reference proteome</keyword>
<name>I4EE11_9BACT</name>
<proteinExistence type="predicted"/>
<reference evidence="1 2" key="1">
    <citation type="journal article" date="2012" name="ISME J.">
        <title>Nitrification expanded: discovery, physiology and genomics of a nitrite-oxidizing bacterium from the phylum Chloroflexi.</title>
        <authorList>
            <person name="Sorokin D.Y."/>
            <person name="Lucker S."/>
            <person name="Vejmelkova D."/>
            <person name="Kostrikina N.A."/>
            <person name="Kleerebezem R."/>
            <person name="Rijpstra W.I."/>
            <person name="Damste J.S."/>
            <person name="Le Paslier D."/>
            <person name="Muyzer G."/>
            <person name="Wagner M."/>
            <person name="van Loosdrecht M.C."/>
            <person name="Daims H."/>
        </authorList>
    </citation>
    <scope>NUCLEOTIDE SEQUENCE [LARGE SCALE GENOMIC DNA]</scope>
    <source>
        <strain evidence="2">none</strain>
    </source>
</reference>
<evidence type="ECO:0000313" key="2">
    <source>
        <dbReference type="Proteomes" id="UP000004221"/>
    </source>
</evidence>